<dbReference type="EMBL" id="JBFCZG010000001">
    <property type="protein sequence ID" value="KAL3427703.1"/>
    <property type="molecule type" value="Genomic_DNA"/>
</dbReference>
<proteinExistence type="predicted"/>
<evidence type="ECO:0000313" key="2">
    <source>
        <dbReference type="Proteomes" id="UP001629113"/>
    </source>
</evidence>
<reference evidence="1 2" key="1">
    <citation type="submission" date="2024-06" db="EMBL/GenBank/DDBJ databases">
        <title>Complete genome of Phlyctema vagabunda strain 19-DSS-EL-015.</title>
        <authorList>
            <person name="Fiorenzani C."/>
        </authorList>
    </citation>
    <scope>NUCLEOTIDE SEQUENCE [LARGE SCALE GENOMIC DNA]</scope>
    <source>
        <strain evidence="1 2">19-DSS-EL-015</strain>
    </source>
</reference>
<protein>
    <submittedName>
        <fullName evidence="1">Uncharacterized protein</fullName>
    </submittedName>
</protein>
<dbReference type="Proteomes" id="UP001629113">
    <property type="component" value="Unassembled WGS sequence"/>
</dbReference>
<keyword evidence="2" id="KW-1185">Reference proteome</keyword>
<accession>A0ABR4PWY6</accession>
<organism evidence="1 2">
    <name type="scientific">Phlyctema vagabunda</name>
    <dbReference type="NCBI Taxonomy" id="108571"/>
    <lineage>
        <taxon>Eukaryota</taxon>
        <taxon>Fungi</taxon>
        <taxon>Dikarya</taxon>
        <taxon>Ascomycota</taxon>
        <taxon>Pezizomycotina</taxon>
        <taxon>Leotiomycetes</taxon>
        <taxon>Helotiales</taxon>
        <taxon>Dermateaceae</taxon>
        <taxon>Phlyctema</taxon>
    </lineage>
</organism>
<comment type="caution">
    <text evidence="1">The sequence shown here is derived from an EMBL/GenBank/DDBJ whole genome shotgun (WGS) entry which is preliminary data.</text>
</comment>
<name>A0ABR4PWY6_9HELO</name>
<evidence type="ECO:0000313" key="1">
    <source>
        <dbReference type="EMBL" id="KAL3427703.1"/>
    </source>
</evidence>
<gene>
    <name evidence="1" type="ORF">PVAG01_01212</name>
</gene>
<sequence>MVSLWRNIRRLSDVDFLKATKVALRKEIQATEPPMSRHVDEILQPGYMELANGCFRVWEFIYVQHLLEWSMNQITKVCEKRTRWSLFARVRDLEQHALQPLRWTMRGRQEALHQLHYTIYRTFKGLEDGIAKSSAKENKRYVRLDPQEATNLRRVVVMFSKILEFQSPCVRDMWAPIVKLHVNFSIYQLADSVQLIGWDLLMECAAPAPDAARMDQVEQVVVAAMQRMDDAFLST</sequence>